<name>A0A9P6SZG4_9FUNG</name>
<feature type="compositionally biased region" description="Polar residues" evidence="6">
    <location>
        <begin position="123"/>
        <end position="145"/>
    </location>
</feature>
<dbReference type="Gene3D" id="3.40.50.10190">
    <property type="entry name" value="BRCT domain"/>
    <property type="match status" value="2"/>
</dbReference>
<dbReference type="EMBL" id="JAAAID010000961">
    <property type="protein sequence ID" value="KAG0012597.1"/>
    <property type="molecule type" value="Genomic_DNA"/>
</dbReference>
<proteinExistence type="predicted"/>
<reference evidence="8" key="1">
    <citation type="journal article" date="2020" name="Fungal Divers.">
        <title>Resolving the Mortierellaceae phylogeny through synthesis of multi-gene phylogenetics and phylogenomics.</title>
        <authorList>
            <person name="Vandepol N."/>
            <person name="Liber J."/>
            <person name="Desiro A."/>
            <person name="Na H."/>
            <person name="Kennedy M."/>
            <person name="Barry K."/>
            <person name="Grigoriev I.V."/>
            <person name="Miller A.N."/>
            <person name="O'Donnell K."/>
            <person name="Stajich J.E."/>
            <person name="Bonito G."/>
        </authorList>
    </citation>
    <scope>NUCLEOTIDE SEQUENCE</scope>
    <source>
        <strain evidence="8">NRRL 2769</strain>
    </source>
</reference>
<evidence type="ECO:0000256" key="3">
    <source>
        <dbReference type="ARBA" id="ARBA00022763"/>
    </source>
</evidence>
<keyword evidence="4" id="KW-0234">DNA repair</keyword>
<evidence type="ECO:0000256" key="5">
    <source>
        <dbReference type="ARBA" id="ARBA00023242"/>
    </source>
</evidence>
<sequence>MISHDRDRSKRQRILKQEPDSIPQTNIEGDHHSRVAEEDGLDDHQQSKLPPSSGDPPVPTFSQLQRLLSIRRDPSIAPTSTQDNTVPTQHLTFMNELSQPEDKEGSGFVTPRMPSPSLDPLQSFATTYQPIYDFTTQGDASQPQARLSKKRRMQSEAESTGQSDVAKSKSSKLRNGRDTSPSDLQALIEGDVSSRKAESSEVPQRLLEQDTLTAILPNDDGIDASSSEEHEVAQIVESSQPSLDVTMLSLKPNSGGLGRKAQRARRPQESTLNATSLHPDRTPLNDGDITQQQVITCIFTGLNKEQRESFDQNITRVIGAGLLMEHIQDQPFSQSTTHIITNADANILKQEGVALCPRVLKYLHGMLSGPWILSHDWFVDSIDAGVWLPLPQPKYMIQGDTQYGPAPGTQIRREIRIRKSMKLFNSCRMFFYGNFGGPGQKSITKDELLRLVRDGGAETWQRRPASKPLLSTSTRNATADEGSRNQDFFAPSRSFLYVTEDAKPWEVPIDRTAPIIVCDPGSIPSGSIKKGEGGQAGSTKTLTQADLKKHGWLRDYQAVSLMWLLNCISCSIMGAQDIELLYGSKDDMSLSDESPIAEEEIRKLSQAWSRWRNRN</sequence>
<keyword evidence="5" id="KW-0539">Nucleus</keyword>
<dbReference type="GO" id="GO:0005634">
    <property type="term" value="C:nucleus"/>
    <property type="evidence" value="ECO:0007669"/>
    <property type="project" value="UniProtKB-SubCell"/>
</dbReference>
<dbReference type="PROSITE" id="PS50172">
    <property type="entry name" value="BRCT"/>
    <property type="match status" value="1"/>
</dbReference>
<feature type="compositionally biased region" description="Basic and acidic residues" evidence="6">
    <location>
        <begin position="28"/>
        <end position="46"/>
    </location>
</feature>
<keyword evidence="3" id="KW-0227">DNA damage</keyword>
<comment type="caution">
    <text evidence="8">The sequence shown here is derived from an EMBL/GenBank/DDBJ whole genome shotgun (WGS) entry which is preliminary data.</text>
</comment>
<dbReference type="InterPro" id="IPR036420">
    <property type="entry name" value="BRCT_dom_sf"/>
</dbReference>
<organism evidence="8 9">
    <name type="scientific">Entomortierella chlamydospora</name>
    <dbReference type="NCBI Taxonomy" id="101097"/>
    <lineage>
        <taxon>Eukaryota</taxon>
        <taxon>Fungi</taxon>
        <taxon>Fungi incertae sedis</taxon>
        <taxon>Mucoromycota</taxon>
        <taxon>Mortierellomycotina</taxon>
        <taxon>Mortierellomycetes</taxon>
        <taxon>Mortierellales</taxon>
        <taxon>Mortierellaceae</taxon>
        <taxon>Entomortierella</taxon>
    </lineage>
</organism>
<protein>
    <submittedName>
        <fullName evidence="8">BRCA1-associated RING domain protein 1</fullName>
    </submittedName>
</protein>
<evidence type="ECO:0000256" key="1">
    <source>
        <dbReference type="ARBA" id="ARBA00004123"/>
    </source>
</evidence>
<dbReference type="GO" id="GO:0045944">
    <property type="term" value="P:positive regulation of transcription by RNA polymerase II"/>
    <property type="evidence" value="ECO:0007669"/>
    <property type="project" value="TreeGrafter"/>
</dbReference>
<dbReference type="InterPro" id="IPR031099">
    <property type="entry name" value="BRCA1-associated"/>
</dbReference>
<feature type="domain" description="BRCT" evidence="7">
    <location>
        <begin position="294"/>
        <end position="385"/>
    </location>
</feature>
<feature type="compositionally biased region" description="Polar residues" evidence="6">
    <location>
        <begin position="156"/>
        <end position="165"/>
    </location>
</feature>
<feature type="compositionally biased region" description="Polar residues" evidence="6">
    <location>
        <begin position="77"/>
        <end position="98"/>
    </location>
</feature>
<evidence type="ECO:0000313" key="8">
    <source>
        <dbReference type="EMBL" id="KAG0012597.1"/>
    </source>
</evidence>
<dbReference type="GO" id="GO:0004842">
    <property type="term" value="F:ubiquitin-protein transferase activity"/>
    <property type="evidence" value="ECO:0007669"/>
    <property type="project" value="TreeGrafter"/>
</dbReference>
<evidence type="ECO:0000256" key="2">
    <source>
        <dbReference type="ARBA" id="ARBA00022737"/>
    </source>
</evidence>
<dbReference type="Pfam" id="PF00533">
    <property type="entry name" value="BRCT"/>
    <property type="match status" value="1"/>
</dbReference>
<dbReference type="InterPro" id="IPR001357">
    <property type="entry name" value="BRCT_dom"/>
</dbReference>
<accession>A0A9P6SZG4</accession>
<keyword evidence="9" id="KW-1185">Reference proteome</keyword>
<comment type="subcellular location">
    <subcellularLocation>
        <location evidence="1">Nucleus</location>
    </subcellularLocation>
</comment>
<dbReference type="Proteomes" id="UP000703661">
    <property type="component" value="Unassembled WGS sequence"/>
</dbReference>
<dbReference type="SUPFAM" id="SSF52113">
    <property type="entry name" value="BRCT domain"/>
    <property type="match status" value="2"/>
</dbReference>
<dbReference type="AlphaFoldDB" id="A0A9P6SZG4"/>
<evidence type="ECO:0000256" key="4">
    <source>
        <dbReference type="ARBA" id="ARBA00023204"/>
    </source>
</evidence>
<dbReference type="PANTHER" id="PTHR13763:SF0">
    <property type="entry name" value="BREAST CANCER TYPE 1 SUSCEPTIBILITY PROTEIN"/>
    <property type="match status" value="1"/>
</dbReference>
<dbReference type="GO" id="GO:0000724">
    <property type="term" value="P:double-strand break repair via homologous recombination"/>
    <property type="evidence" value="ECO:0007669"/>
    <property type="project" value="TreeGrafter"/>
</dbReference>
<feature type="region of interest" description="Disordered" evidence="6">
    <location>
        <begin position="459"/>
        <end position="484"/>
    </location>
</feature>
<evidence type="ECO:0000259" key="7">
    <source>
        <dbReference type="PROSITE" id="PS50172"/>
    </source>
</evidence>
<keyword evidence="2" id="KW-0677">Repeat</keyword>
<dbReference type="PANTHER" id="PTHR13763">
    <property type="entry name" value="BREAST CANCER TYPE 1 SUSCEPTIBILITY PROTEIN BRCA1"/>
    <property type="match status" value="1"/>
</dbReference>
<dbReference type="OrthoDB" id="549017at2759"/>
<evidence type="ECO:0000256" key="6">
    <source>
        <dbReference type="SAM" id="MobiDB-lite"/>
    </source>
</evidence>
<evidence type="ECO:0000313" key="9">
    <source>
        <dbReference type="Proteomes" id="UP000703661"/>
    </source>
</evidence>
<gene>
    <name evidence="8" type="primary">BARD1</name>
    <name evidence="8" type="ORF">BGZ80_011639</name>
</gene>
<feature type="region of interest" description="Disordered" evidence="6">
    <location>
        <begin position="1"/>
        <end position="287"/>
    </location>
</feature>